<sequence length="230" mass="26786">MIHEWSFYVLDGSINWRTQLGSLERLLRSSISIGNQVIYAEDSREGAKYVRKRFEIESEELISFMELVENKNFRIPTILSFAGNEYIKDLILGWIRSECGVIILPIEFNGTFMIYVVDAIFYASTLHFSETYRTKLIYDVDTENKNLKKLELELDKDTLKTFTDMEKRSVFEKCIMPYIREETGLILEKLTLSMISLAGFARINKRGISTFANTLETEILLTLLQRSQLD</sequence>
<proteinExistence type="predicted"/>
<organism evidence="1 2">
    <name type="scientific">Zygotorulaspora mrakii</name>
    <name type="common">Zygosaccharomyces mrakii</name>
    <dbReference type="NCBI Taxonomy" id="42260"/>
    <lineage>
        <taxon>Eukaryota</taxon>
        <taxon>Fungi</taxon>
        <taxon>Dikarya</taxon>
        <taxon>Ascomycota</taxon>
        <taxon>Saccharomycotina</taxon>
        <taxon>Saccharomycetes</taxon>
        <taxon>Saccharomycetales</taxon>
        <taxon>Saccharomycetaceae</taxon>
        <taxon>Zygotorulaspora</taxon>
    </lineage>
</organism>
<dbReference type="OrthoDB" id="4035536at2759"/>
<reference evidence="1 2" key="1">
    <citation type="submission" date="2020-07" db="EMBL/GenBank/DDBJ databases">
        <title>The yeast mating-type switching endonuclease HO is a domesticated member of an unorthodox homing genetic element family.</title>
        <authorList>
            <person name="Coughlan A.Y."/>
            <person name="Lombardi L."/>
            <person name="Braun-Galleani S."/>
            <person name="Martos A.R."/>
            <person name="Galeote V."/>
            <person name="Bigey F."/>
            <person name="Dequin S."/>
            <person name="Byrne K.P."/>
            <person name="Wolfe K.H."/>
        </authorList>
    </citation>
    <scope>NUCLEOTIDE SEQUENCE [LARGE SCALE GENOMIC DNA]</scope>
    <source>
        <strain evidence="1 2">NRRL Y-6702</strain>
    </source>
</reference>
<dbReference type="RefSeq" id="XP_037142016.1">
    <property type="nucleotide sequence ID" value="XM_037286121.1"/>
</dbReference>
<gene>
    <name evidence="1" type="ORF">HG535_0A02260</name>
</gene>
<dbReference type="AlphaFoldDB" id="A0A7H9AVC0"/>
<evidence type="ECO:0000313" key="2">
    <source>
        <dbReference type="Proteomes" id="UP000509704"/>
    </source>
</evidence>
<name>A0A7H9AVC0_ZYGMR</name>
<dbReference type="KEGG" id="zmk:HG535_0A02260"/>
<dbReference type="Proteomes" id="UP000509704">
    <property type="component" value="Chromosome 1"/>
</dbReference>
<dbReference type="EMBL" id="CP058604">
    <property type="protein sequence ID" value="QLG70288.1"/>
    <property type="molecule type" value="Genomic_DNA"/>
</dbReference>
<evidence type="ECO:0000313" key="1">
    <source>
        <dbReference type="EMBL" id="QLG70288.1"/>
    </source>
</evidence>
<dbReference type="GeneID" id="59233924"/>
<protein>
    <submittedName>
        <fullName evidence="1">Uncharacterized protein</fullName>
    </submittedName>
</protein>
<accession>A0A7H9AVC0</accession>
<keyword evidence="2" id="KW-1185">Reference proteome</keyword>